<evidence type="ECO:0000313" key="2">
    <source>
        <dbReference type="Proteomes" id="UP001396334"/>
    </source>
</evidence>
<proteinExistence type="predicted"/>
<protein>
    <submittedName>
        <fullName evidence="1">Uncharacterized protein</fullName>
    </submittedName>
</protein>
<accession>A0ABR2SX12</accession>
<keyword evidence="2" id="KW-1185">Reference proteome</keyword>
<gene>
    <name evidence="1" type="ORF">V6N11_026584</name>
</gene>
<reference evidence="1 2" key="1">
    <citation type="journal article" date="2024" name="G3 (Bethesda)">
        <title>Genome assembly of Hibiscus sabdariffa L. provides insights into metabolisms of medicinal natural products.</title>
        <authorList>
            <person name="Kim T."/>
        </authorList>
    </citation>
    <scope>NUCLEOTIDE SEQUENCE [LARGE SCALE GENOMIC DNA]</scope>
    <source>
        <strain evidence="1">TK-2024</strain>
        <tissue evidence="1">Old leaves</tissue>
    </source>
</reference>
<sequence length="143" mass="15969">MVIKLRESWMGTQPDEACPDAESVGPIESLSLPPSFGIGTFPILEAQRMQELGSSIATTEEGSCGACRPNWEFQTKWDGMVALGKWFYDFVKSATGETLLQPFSLSYFFILLTFHMDYRLSHADACPSRLTFPTSWPSDISEV</sequence>
<dbReference type="EMBL" id="JBBPBN010000011">
    <property type="protein sequence ID" value="KAK9029469.1"/>
    <property type="molecule type" value="Genomic_DNA"/>
</dbReference>
<dbReference type="Proteomes" id="UP001396334">
    <property type="component" value="Unassembled WGS sequence"/>
</dbReference>
<comment type="caution">
    <text evidence="1">The sequence shown here is derived from an EMBL/GenBank/DDBJ whole genome shotgun (WGS) entry which is preliminary data.</text>
</comment>
<name>A0ABR2SX12_9ROSI</name>
<evidence type="ECO:0000313" key="1">
    <source>
        <dbReference type="EMBL" id="KAK9029469.1"/>
    </source>
</evidence>
<organism evidence="1 2">
    <name type="scientific">Hibiscus sabdariffa</name>
    <name type="common">roselle</name>
    <dbReference type="NCBI Taxonomy" id="183260"/>
    <lineage>
        <taxon>Eukaryota</taxon>
        <taxon>Viridiplantae</taxon>
        <taxon>Streptophyta</taxon>
        <taxon>Embryophyta</taxon>
        <taxon>Tracheophyta</taxon>
        <taxon>Spermatophyta</taxon>
        <taxon>Magnoliopsida</taxon>
        <taxon>eudicotyledons</taxon>
        <taxon>Gunneridae</taxon>
        <taxon>Pentapetalae</taxon>
        <taxon>rosids</taxon>
        <taxon>malvids</taxon>
        <taxon>Malvales</taxon>
        <taxon>Malvaceae</taxon>
        <taxon>Malvoideae</taxon>
        <taxon>Hibiscus</taxon>
    </lineage>
</organism>